<dbReference type="SUPFAM" id="SSF46966">
    <property type="entry name" value="Spectrin repeat"/>
    <property type="match status" value="1"/>
</dbReference>
<proteinExistence type="predicted"/>
<feature type="domain" description="Phosphotyrosine protein phosphatase I" evidence="2">
    <location>
        <begin position="1"/>
        <end position="123"/>
    </location>
</feature>
<feature type="coiled-coil region" evidence="1">
    <location>
        <begin position="103"/>
        <end position="166"/>
    </location>
</feature>
<keyword evidence="1" id="KW-0175">Coiled coil</keyword>
<dbReference type="GO" id="GO:0004725">
    <property type="term" value="F:protein tyrosine phosphatase activity"/>
    <property type="evidence" value="ECO:0007669"/>
    <property type="project" value="TreeGrafter"/>
</dbReference>
<dbReference type="InterPro" id="IPR050438">
    <property type="entry name" value="LMW_PTPase"/>
</dbReference>
<sequence length="216" mass="24667">MAEALFKKMLADIGEEGSDIEVMSAGTGAIEGQRASPQAVSAMAEEGLDLSKHRSKQVTAAMIEEADLILTMTRRHKESIISMVPGAKDKVFTLKEFAYKGGIADYEKKLQEINDRIREKQKAFEGRNRGKLEDLIKKREKLKKELDEIEEKIKQLNKTLEEETCEERRELMKLEYMIDDLDITDPFGQPMDVYKKSAEEIKKALKEVLEKIKKGQ</sequence>
<reference evidence="3" key="1">
    <citation type="submission" date="2020-07" db="EMBL/GenBank/DDBJ databases">
        <title>Koleobacter methoxysyntrophicus gen. nov., sp. nov., a novel anaerobic bacterium isolated from deep subsurface oil field and proposal of Koleobacterales ord. nov. in the phylum Firmicutes.</title>
        <authorList>
            <person name="Sakamoto S."/>
            <person name="Tamaki H."/>
        </authorList>
    </citation>
    <scope>NUCLEOTIDE SEQUENCE</scope>
    <source>
        <strain evidence="3">NRmbB1</strain>
    </source>
</reference>
<dbReference type="PANTHER" id="PTHR11717:SF31">
    <property type="entry name" value="LOW MOLECULAR WEIGHT PROTEIN-TYROSINE-PHOSPHATASE ETP-RELATED"/>
    <property type="match status" value="1"/>
</dbReference>
<dbReference type="SUPFAM" id="SSF52788">
    <property type="entry name" value="Phosphotyrosine protein phosphatases I"/>
    <property type="match status" value="1"/>
</dbReference>
<dbReference type="Gene3D" id="3.40.50.2300">
    <property type="match status" value="1"/>
</dbReference>
<dbReference type="Proteomes" id="UP000662904">
    <property type="component" value="Chromosome"/>
</dbReference>
<evidence type="ECO:0000256" key="1">
    <source>
        <dbReference type="SAM" id="Coils"/>
    </source>
</evidence>
<organism evidence="3 4">
    <name type="scientific">Koleobacter methoxysyntrophicus</name>
    <dbReference type="NCBI Taxonomy" id="2751313"/>
    <lineage>
        <taxon>Bacteria</taxon>
        <taxon>Bacillati</taxon>
        <taxon>Bacillota</taxon>
        <taxon>Clostridia</taxon>
        <taxon>Koleobacterales</taxon>
        <taxon>Koleobacteraceae</taxon>
        <taxon>Koleobacter</taxon>
    </lineage>
</organism>
<name>A0A8A0RMJ6_9FIRM</name>
<dbReference type="EMBL" id="CP059066">
    <property type="protein sequence ID" value="QSQ08426.1"/>
    <property type="molecule type" value="Genomic_DNA"/>
</dbReference>
<dbReference type="EC" id="3.9.1.2" evidence="3"/>
<dbReference type="InterPro" id="IPR036196">
    <property type="entry name" value="Ptyr_pPase_sf"/>
</dbReference>
<keyword evidence="4" id="KW-1185">Reference proteome</keyword>
<dbReference type="SMART" id="SM00226">
    <property type="entry name" value="LMWPc"/>
    <property type="match status" value="1"/>
</dbReference>
<protein>
    <submittedName>
        <fullName evidence="3">Protein-arginine-phosphatase</fullName>
        <ecNumber evidence="3">3.9.1.2</ecNumber>
    </submittedName>
</protein>
<accession>A0A8A0RMJ6</accession>
<dbReference type="InterPro" id="IPR023485">
    <property type="entry name" value="Ptyr_pPase"/>
</dbReference>
<evidence type="ECO:0000259" key="2">
    <source>
        <dbReference type="SMART" id="SM00226"/>
    </source>
</evidence>
<evidence type="ECO:0000313" key="4">
    <source>
        <dbReference type="Proteomes" id="UP000662904"/>
    </source>
</evidence>
<dbReference type="GO" id="GO:0098627">
    <property type="term" value="F:protein arginine phosphatase activity"/>
    <property type="evidence" value="ECO:0007669"/>
    <property type="project" value="UniProtKB-EC"/>
</dbReference>
<dbReference type="AlphaFoldDB" id="A0A8A0RMJ6"/>
<dbReference type="PANTHER" id="PTHR11717">
    <property type="entry name" value="LOW MOLECULAR WEIGHT PROTEIN TYROSINE PHOSPHATASE"/>
    <property type="match status" value="1"/>
</dbReference>
<dbReference type="KEGG" id="kme:H0A61_00748"/>
<keyword evidence="3" id="KW-0378">Hydrolase</keyword>
<dbReference type="Pfam" id="PF01451">
    <property type="entry name" value="LMWPc"/>
    <property type="match status" value="1"/>
</dbReference>
<evidence type="ECO:0000313" key="3">
    <source>
        <dbReference type="EMBL" id="QSQ08426.1"/>
    </source>
</evidence>
<gene>
    <name evidence="3" type="primary">ywlE</name>
    <name evidence="3" type="ORF">H0A61_00748</name>
</gene>